<keyword evidence="3" id="KW-0560">Oxidoreductase</keyword>
<evidence type="ECO:0000313" key="9">
    <source>
        <dbReference type="EMBL" id="RHZ82432.1"/>
    </source>
</evidence>
<evidence type="ECO:0000256" key="5">
    <source>
        <dbReference type="SAM" id="SignalP"/>
    </source>
</evidence>
<dbReference type="InterPro" id="IPR011707">
    <property type="entry name" value="Cu-oxidase-like_N"/>
</dbReference>
<keyword evidence="4" id="KW-0186">Copper</keyword>
<dbReference type="InterPro" id="IPR002355">
    <property type="entry name" value="Cu_oxidase_Cu_BS"/>
</dbReference>
<evidence type="ECO:0000259" key="6">
    <source>
        <dbReference type="Pfam" id="PF00394"/>
    </source>
</evidence>
<dbReference type="InterPro" id="IPR008972">
    <property type="entry name" value="Cupredoxin"/>
</dbReference>
<feature type="domain" description="Plastocyanin-like" evidence="6">
    <location>
        <begin position="183"/>
        <end position="355"/>
    </location>
</feature>
<dbReference type="GO" id="GO:0016491">
    <property type="term" value="F:oxidoreductase activity"/>
    <property type="evidence" value="ECO:0007669"/>
    <property type="project" value="UniProtKB-KW"/>
</dbReference>
<dbReference type="PROSITE" id="PS00080">
    <property type="entry name" value="MULTICOPPER_OXIDASE2"/>
    <property type="match status" value="1"/>
</dbReference>
<keyword evidence="2" id="KW-0479">Metal-binding</keyword>
<evidence type="ECO:0000256" key="3">
    <source>
        <dbReference type="ARBA" id="ARBA00023002"/>
    </source>
</evidence>
<name>A0A397J600_9GLOM</name>
<dbReference type="InterPro" id="IPR011706">
    <property type="entry name" value="Cu-oxidase_C"/>
</dbReference>
<dbReference type="PANTHER" id="PTHR11709">
    <property type="entry name" value="MULTI-COPPER OXIDASE"/>
    <property type="match status" value="1"/>
</dbReference>
<evidence type="ECO:0000256" key="1">
    <source>
        <dbReference type="ARBA" id="ARBA00010609"/>
    </source>
</evidence>
<dbReference type="EMBL" id="PQFF01000102">
    <property type="protein sequence ID" value="RHZ82432.1"/>
    <property type="molecule type" value="Genomic_DNA"/>
</dbReference>
<dbReference type="AlphaFoldDB" id="A0A397J600"/>
<comment type="caution">
    <text evidence="9">The sequence shown here is derived from an EMBL/GenBank/DDBJ whole genome shotgun (WGS) entry which is preliminary data.</text>
</comment>
<dbReference type="GO" id="GO:0005507">
    <property type="term" value="F:copper ion binding"/>
    <property type="evidence" value="ECO:0007669"/>
    <property type="project" value="InterPro"/>
</dbReference>
<reference evidence="9 10" key="1">
    <citation type="submission" date="2018-08" db="EMBL/GenBank/DDBJ databases">
        <title>Genome and evolution of the arbuscular mycorrhizal fungus Diversispora epigaea (formerly Glomus versiforme) and its bacterial endosymbionts.</title>
        <authorList>
            <person name="Sun X."/>
            <person name="Fei Z."/>
            <person name="Harrison M."/>
        </authorList>
    </citation>
    <scope>NUCLEOTIDE SEQUENCE [LARGE SCALE GENOMIC DNA]</scope>
    <source>
        <strain evidence="9 10">IT104</strain>
    </source>
</reference>
<keyword evidence="10" id="KW-1185">Reference proteome</keyword>
<feature type="domain" description="Plastocyanin-like" evidence="8">
    <location>
        <begin position="63"/>
        <end position="174"/>
    </location>
</feature>
<evidence type="ECO:0000256" key="2">
    <source>
        <dbReference type="ARBA" id="ARBA00022723"/>
    </source>
</evidence>
<organism evidence="9 10">
    <name type="scientific">Diversispora epigaea</name>
    <dbReference type="NCBI Taxonomy" id="1348612"/>
    <lineage>
        <taxon>Eukaryota</taxon>
        <taxon>Fungi</taxon>
        <taxon>Fungi incertae sedis</taxon>
        <taxon>Mucoromycota</taxon>
        <taxon>Glomeromycotina</taxon>
        <taxon>Glomeromycetes</taxon>
        <taxon>Diversisporales</taxon>
        <taxon>Diversisporaceae</taxon>
        <taxon>Diversispora</taxon>
    </lineage>
</organism>
<dbReference type="STRING" id="1348612.A0A397J600"/>
<dbReference type="InterPro" id="IPR045087">
    <property type="entry name" value="Cu-oxidase_fam"/>
</dbReference>
<keyword evidence="5" id="KW-0732">Signal</keyword>
<feature type="chain" id="PRO_5017211614" description="Laccase" evidence="5">
    <location>
        <begin position="22"/>
        <end position="591"/>
    </location>
</feature>
<dbReference type="Gene3D" id="2.60.40.420">
    <property type="entry name" value="Cupredoxins - blue copper proteins"/>
    <property type="match status" value="3"/>
</dbReference>
<evidence type="ECO:0000259" key="8">
    <source>
        <dbReference type="Pfam" id="PF07732"/>
    </source>
</evidence>
<dbReference type="PROSITE" id="PS00079">
    <property type="entry name" value="MULTICOPPER_OXIDASE1"/>
    <property type="match status" value="1"/>
</dbReference>
<gene>
    <name evidence="9" type="ORF">Glove_109g314</name>
</gene>
<protein>
    <recommendedName>
        <fullName evidence="11">Laccase</fullName>
    </recommendedName>
</protein>
<evidence type="ECO:0000313" key="10">
    <source>
        <dbReference type="Proteomes" id="UP000266861"/>
    </source>
</evidence>
<dbReference type="PANTHER" id="PTHR11709:SF414">
    <property type="entry name" value="ADR239WP"/>
    <property type="match status" value="1"/>
</dbReference>
<evidence type="ECO:0000256" key="4">
    <source>
        <dbReference type="ARBA" id="ARBA00023008"/>
    </source>
</evidence>
<dbReference type="Pfam" id="PF07732">
    <property type="entry name" value="Cu-oxidase_3"/>
    <property type="match status" value="1"/>
</dbReference>
<feature type="signal peptide" evidence="5">
    <location>
        <begin position="1"/>
        <end position="21"/>
    </location>
</feature>
<proteinExistence type="inferred from homology"/>
<dbReference type="SUPFAM" id="SSF49503">
    <property type="entry name" value="Cupredoxins"/>
    <property type="match status" value="3"/>
</dbReference>
<accession>A0A397J600</accession>
<comment type="similarity">
    <text evidence="1">Belongs to the multicopper oxidase family.</text>
</comment>
<dbReference type="Proteomes" id="UP000266861">
    <property type="component" value="Unassembled WGS sequence"/>
</dbReference>
<dbReference type="InterPro" id="IPR001117">
    <property type="entry name" value="Cu-oxidase_2nd"/>
</dbReference>
<dbReference type="Pfam" id="PF00394">
    <property type="entry name" value="Cu-oxidase"/>
    <property type="match status" value="1"/>
</dbReference>
<evidence type="ECO:0000259" key="7">
    <source>
        <dbReference type="Pfam" id="PF07731"/>
    </source>
</evidence>
<feature type="domain" description="Plastocyanin-like" evidence="7">
    <location>
        <begin position="436"/>
        <end position="548"/>
    </location>
</feature>
<sequence>MKFKIFSILSVVLCCFLAATATLIESDGFSELESLKLNFIEPLPKLIESSTITRYYNLELKVVKLSPDGYERPVWTANGQFPAPLIQANKGDRLVINVTNNFGEGTAIHWHGIFQRESNWYDGVPGQTQCPIPDGVSFIYNYALDQSGTYWYHSHFMTQYVDGFVGPLIILDPDDPYKNSYQEDYVVLISDWYHSLSSLLLAQRLAPHYLGFSPYPDSVLISGLGQYNCSSPAAGENCNPNVPLPAYNVQKGKKYRFRIINTSALALSTFSIDNHPLSVIEVDGIPVKRAKAVNILQIHVAQRYSVILTANQPVANYYIRASIIDTCLLPRTTETINYNSSINYNATGILHYYGAESNKPTSTPYPVTMQSCGDLDPSVIRPYNNCPAPTNVTNEFVFNITFDRSENDIGILGINFSTYIPTFDNPTNQRIIGKENYKDFEKDQNAFGYDIPYGCVQITVLNNLIVNHPFHLHGHTFWLVASGPGPFLSNITTYNLENPVIRDTTNILPGSHIVIRYLADNPGVWAFHCHIEWHVSSGLVAQLIERPSEFSNQTLPEDVRALCSRYKKQKRLATLPRNSMVKRVHMYRKVK</sequence>
<dbReference type="InterPro" id="IPR033138">
    <property type="entry name" value="Cu_oxidase_CS"/>
</dbReference>
<evidence type="ECO:0008006" key="11">
    <source>
        <dbReference type="Google" id="ProtNLM"/>
    </source>
</evidence>
<dbReference type="OrthoDB" id="2121828at2759"/>
<dbReference type="Pfam" id="PF07731">
    <property type="entry name" value="Cu-oxidase_2"/>
    <property type="match status" value="1"/>
</dbReference>
<dbReference type="FunFam" id="2.60.40.420:FF:000045">
    <property type="entry name" value="Laccase 2"/>
    <property type="match status" value="1"/>
</dbReference>